<evidence type="ECO:0000313" key="3">
    <source>
        <dbReference type="EMBL" id="SFJ88888.1"/>
    </source>
</evidence>
<evidence type="ECO:0000313" key="2">
    <source>
        <dbReference type="EMBL" id="PHM37583.1"/>
    </source>
</evidence>
<sequence length="93" mass="9827">MTLGPSRGISRQGKGGIAGDSEPLRGLRPDSESVTEKDSLRIRAKKGITPERNSQALSWLTLAPAQSVPAVEAAQAKLAASGKNESLQVQYLQ</sequence>
<reference evidence="3" key="1">
    <citation type="submission" date="2016-10" db="EMBL/GenBank/DDBJ databases">
        <authorList>
            <person name="de Groot N.N."/>
        </authorList>
    </citation>
    <scope>NUCLEOTIDE SEQUENCE [LARGE SCALE GENOMIC DNA]</scope>
    <source>
        <strain evidence="3">DSM 17908</strain>
    </source>
</reference>
<keyword evidence="5" id="KW-1185">Reference proteome</keyword>
<organism evidence="3 4">
    <name type="scientific">Xenorhabdus mauleonii</name>
    <dbReference type="NCBI Taxonomy" id="351675"/>
    <lineage>
        <taxon>Bacteria</taxon>
        <taxon>Pseudomonadati</taxon>
        <taxon>Pseudomonadota</taxon>
        <taxon>Gammaproteobacteria</taxon>
        <taxon>Enterobacterales</taxon>
        <taxon>Morganellaceae</taxon>
        <taxon>Xenorhabdus</taxon>
    </lineage>
</organism>
<dbReference type="Proteomes" id="UP000224607">
    <property type="component" value="Unassembled WGS sequence"/>
</dbReference>
<evidence type="ECO:0000313" key="4">
    <source>
        <dbReference type="Proteomes" id="UP000198919"/>
    </source>
</evidence>
<reference evidence="4" key="2">
    <citation type="submission" date="2016-10" db="EMBL/GenBank/DDBJ databases">
        <authorList>
            <person name="Varghese N."/>
            <person name="Submissions S."/>
        </authorList>
    </citation>
    <scope>NUCLEOTIDE SEQUENCE [LARGE SCALE GENOMIC DNA]</scope>
    <source>
        <strain evidence="4">DSM 17908</strain>
    </source>
</reference>
<protein>
    <submittedName>
        <fullName evidence="3">Uncharacterized protein</fullName>
    </submittedName>
</protein>
<gene>
    <name evidence="3" type="ORF">SAMN05421680_1195</name>
    <name evidence="2" type="ORF">Xmau_03800</name>
</gene>
<evidence type="ECO:0000256" key="1">
    <source>
        <dbReference type="SAM" id="MobiDB-lite"/>
    </source>
</evidence>
<dbReference type="EMBL" id="NITY01000020">
    <property type="protein sequence ID" value="PHM37583.1"/>
    <property type="molecule type" value="Genomic_DNA"/>
</dbReference>
<dbReference type="RefSeq" id="WP_092512720.1">
    <property type="nucleotide sequence ID" value="NZ_CAWNQB010000013.1"/>
</dbReference>
<dbReference type="Proteomes" id="UP000198919">
    <property type="component" value="Unassembled WGS sequence"/>
</dbReference>
<name>A0A1I3V0D1_9GAMM</name>
<accession>A0A1I3V0D1</accession>
<feature type="region of interest" description="Disordered" evidence="1">
    <location>
        <begin position="1"/>
        <end position="48"/>
    </location>
</feature>
<dbReference type="AlphaFoldDB" id="A0A1I3V0D1"/>
<evidence type="ECO:0000313" key="5">
    <source>
        <dbReference type="Proteomes" id="UP000224607"/>
    </source>
</evidence>
<proteinExistence type="predicted"/>
<dbReference type="EMBL" id="FORG01000019">
    <property type="protein sequence ID" value="SFJ88888.1"/>
    <property type="molecule type" value="Genomic_DNA"/>
</dbReference>
<dbReference type="STRING" id="351675.SAMN05421680_1195"/>
<reference evidence="2 5" key="3">
    <citation type="journal article" date="2017" name="Nat. Microbiol.">
        <title>Natural product diversity associated with the nematode symbionts Photorhabdus and Xenorhabdus.</title>
        <authorList>
            <person name="Tobias N.J."/>
            <person name="Wolff H."/>
            <person name="Djahanschiri B."/>
            <person name="Grundmann F."/>
            <person name="Kronenwerth M."/>
            <person name="Shi Y.M."/>
            <person name="Simonyi S."/>
            <person name="Grun P."/>
            <person name="Shapiro-Ilan D."/>
            <person name="Pidot S.J."/>
            <person name="Stinear T.P."/>
            <person name="Ebersberger I."/>
            <person name="Bode H.B."/>
        </authorList>
    </citation>
    <scope>NUCLEOTIDE SEQUENCE [LARGE SCALE GENOMIC DNA]</scope>
    <source>
        <strain evidence="2 5">DSM 17908</strain>
    </source>
</reference>
<feature type="compositionally biased region" description="Basic and acidic residues" evidence="1">
    <location>
        <begin position="22"/>
        <end position="41"/>
    </location>
</feature>